<dbReference type="PANTHER" id="PTHR44169:SF6">
    <property type="entry name" value="NADPH-DEPENDENT 1-ACYLDIHYDROXYACETONE PHOSPHATE REDUCTASE"/>
    <property type="match status" value="1"/>
</dbReference>
<keyword evidence="2" id="KW-0560">Oxidoreductase</keyword>
<organism evidence="4 5">
    <name type="scientific">Glycomyces artemisiae</name>
    <dbReference type="NCBI Taxonomy" id="1076443"/>
    <lineage>
        <taxon>Bacteria</taxon>
        <taxon>Bacillati</taxon>
        <taxon>Actinomycetota</taxon>
        <taxon>Actinomycetes</taxon>
        <taxon>Glycomycetales</taxon>
        <taxon>Glycomycetaceae</taxon>
        <taxon>Glycomyces</taxon>
    </lineage>
</organism>
<evidence type="ECO:0000313" key="4">
    <source>
        <dbReference type="EMBL" id="PRY55993.1"/>
    </source>
</evidence>
<dbReference type="PRINTS" id="PR00081">
    <property type="entry name" value="GDHRDH"/>
</dbReference>
<protein>
    <submittedName>
        <fullName evidence="4">Short-subunit dehydrogenase</fullName>
    </submittedName>
</protein>
<dbReference type="PANTHER" id="PTHR44169">
    <property type="entry name" value="NADPH-DEPENDENT 1-ACYLDIHYDROXYACETONE PHOSPHATE REDUCTASE"/>
    <property type="match status" value="1"/>
</dbReference>
<sequence>MNDTPAVLLTGANGGIGTPAALELARRGFLVYAGMRRTGHGAFDGADGIREVALDVADPGSVAAAVERIAAEHGSLHAVVNNAGVIVQGPLELVPDEELHRQFAVNVFGPVRVVKAALPLLRAGRGRIVNVGAPTAYLPMPMNGPISASKAALHSLTASMRGELAAWGIPTSVVVPGLVDTQVFVKAAEAQRAASVPPERQALYRNHLAAVEKAGANQKPEPTTGTVRAIAAAVTDRHPKAEYFSSPNARILSKVLPRLPRPMREAAILGAIGLRGITAPAADLVR</sequence>
<dbReference type="AlphaFoldDB" id="A0A2T0UDJ1"/>
<dbReference type="Proteomes" id="UP000238176">
    <property type="component" value="Unassembled WGS sequence"/>
</dbReference>
<dbReference type="Pfam" id="PF00106">
    <property type="entry name" value="adh_short"/>
    <property type="match status" value="1"/>
</dbReference>
<proteinExistence type="inferred from homology"/>
<keyword evidence="5" id="KW-1185">Reference proteome</keyword>
<evidence type="ECO:0000256" key="3">
    <source>
        <dbReference type="RuleBase" id="RU000363"/>
    </source>
</evidence>
<dbReference type="SUPFAM" id="SSF51735">
    <property type="entry name" value="NAD(P)-binding Rossmann-fold domains"/>
    <property type="match status" value="1"/>
</dbReference>
<comment type="caution">
    <text evidence="4">The sequence shown here is derived from an EMBL/GenBank/DDBJ whole genome shotgun (WGS) entry which is preliminary data.</text>
</comment>
<evidence type="ECO:0000256" key="1">
    <source>
        <dbReference type="ARBA" id="ARBA00006484"/>
    </source>
</evidence>
<dbReference type="Gene3D" id="3.40.50.720">
    <property type="entry name" value="NAD(P)-binding Rossmann-like Domain"/>
    <property type="match status" value="1"/>
</dbReference>
<accession>A0A2T0UDJ1</accession>
<comment type="similarity">
    <text evidence="1 3">Belongs to the short-chain dehydrogenases/reductases (SDR) family.</text>
</comment>
<gene>
    <name evidence="4" type="ORF">B0I28_11199</name>
</gene>
<dbReference type="InterPro" id="IPR002347">
    <property type="entry name" value="SDR_fam"/>
</dbReference>
<reference evidence="4 5" key="1">
    <citation type="submission" date="2018-03" db="EMBL/GenBank/DDBJ databases">
        <title>Genomic Encyclopedia of Type Strains, Phase III (KMG-III): the genomes of soil and plant-associated and newly described type strains.</title>
        <authorList>
            <person name="Whitman W."/>
        </authorList>
    </citation>
    <scope>NUCLEOTIDE SEQUENCE [LARGE SCALE GENOMIC DNA]</scope>
    <source>
        <strain evidence="4 5">CGMCC 4.7067</strain>
    </source>
</reference>
<dbReference type="GO" id="GO:0016491">
    <property type="term" value="F:oxidoreductase activity"/>
    <property type="evidence" value="ECO:0007669"/>
    <property type="project" value="UniProtKB-KW"/>
</dbReference>
<name>A0A2T0UDJ1_9ACTN</name>
<dbReference type="RefSeq" id="WP_106366283.1">
    <property type="nucleotide sequence ID" value="NZ_PVTJ01000011.1"/>
</dbReference>
<dbReference type="InterPro" id="IPR036291">
    <property type="entry name" value="NAD(P)-bd_dom_sf"/>
</dbReference>
<evidence type="ECO:0000313" key="5">
    <source>
        <dbReference type="Proteomes" id="UP000238176"/>
    </source>
</evidence>
<dbReference type="OrthoDB" id="3178062at2"/>
<evidence type="ECO:0000256" key="2">
    <source>
        <dbReference type="ARBA" id="ARBA00023002"/>
    </source>
</evidence>
<dbReference type="PRINTS" id="PR00080">
    <property type="entry name" value="SDRFAMILY"/>
</dbReference>
<dbReference type="EMBL" id="PVTJ01000011">
    <property type="protein sequence ID" value="PRY55993.1"/>
    <property type="molecule type" value="Genomic_DNA"/>
</dbReference>